<reference evidence="5" key="1">
    <citation type="submission" date="2023-10" db="EMBL/GenBank/DDBJ databases">
        <title>Genome assembly of Pristionchus species.</title>
        <authorList>
            <person name="Yoshida K."/>
            <person name="Sommer R.J."/>
        </authorList>
    </citation>
    <scope>NUCLEOTIDE SEQUENCE</scope>
    <source>
        <strain evidence="5">RS5133</strain>
    </source>
</reference>
<keyword evidence="1 3" id="KW-0863">Zinc-finger</keyword>
<dbReference type="PROSITE" id="PS50089">
    <property type="entry name" value="ZF_RING_2"/>
    <property type="match status" value="1"/>
</dbReference>
<feature type="non-terminal residue" evidence="5">
    <location>
        <position position="86"/>
    </location>
</feature>
<dbReference type="Proteomes" id="UP001432322">
    <property type="component" value="Unassembled WGS sequence"/>
</dbReference>
<protein>
    <recommendedName>
        <fullName evidence="4">RING-type domain-containing protein</fullName>
    </recommendedName>
</protein>
<feature type="non-terminal residue" evidence="5">
    <location>
        <position position="1"/>
    </location>
</feature>
<keyword evidence="2" id="KW-0862">Zinc</keyword>
<feature type="domain" description="RING-type" evidence="4">
    <location>
        <begin position="13"/>
        <end position="54"/>
    </location>
</feature>
<keyword evidence="1 3" id="KW-0479">Metal-binding</keyword>
<dbReference type="InterPro" id="IPR013083">
    <property type="entry name" value="Znf_RING/FYVE/PHD"/>
</dbReference>
<dbReference type="AlphaFoldDB" id="A0AAV5WWV5"/>
<organism evidence="5 6">
    <name type="scientific">Pristionchus fissidentatus</name>
    <dbReference type="NCBI Taxonomy" id="1538716"/>
    <lineage>
        <taxon>Eukaryota</taxon>
        <taxon>Metazoa</taxon>
        <taxon>Ecdysozoa</taxon>
        <taxon>Nematoda</taxon>
        <taxon>Chromadorea</taxon>
        <taxon>Rhabditida</taxon>
        <taxon>Rhabditina</taxon>
        <taxon>Diplogasteromorpha</taxon>
        <taxon>Diplogasteroidea</taxon>
        <taxon>Neodiplogasteridae</taxon>
        <taxon>Pristionchus</taxon>
    </lineage>
</organism>
<dbReference type="SUPFAM" id="SSF57850">
    <property type="entry name" value="RING/U-box"/>
    <property type="match status" value="1"/>
</dbReference>
<dbReference type="InterPro" id="IPR001841">
    <property type="entry name" value="Znf_RING"/>
</dbReference>
<dbReference type="EMBL" id="BTSY01000007">
    <property type="protein sequence ID" value="GMT35114.1"/>
    <property type="molecule type" value="Genomic_DNA"/>
</dbReference>
<comment type="caution">
    <text evidence="5">The sequence shown here is derived from an EMBL/GenBank/DDBJ whole genome shotgun (WGS) entry which is preliminary data.</text>
</comment>
<dbReference type="Pfam" id="PF13920">
    <property type="entry name" value="zf-C3HC4_3"/>
    <property type="match status" value="1"/>
</dbReference>
<evidence type="ECO:0000256" key="2">
    <source>
        <dbReference type="ARBA" id="ARBA00022833"/>
    </source>
</evidence>
<proteinExistence type="predicted"/>
<name>A0AAV5WWV5_9BILA</name>
<evidence type="ECO:0000313" key="5">
    <source>
        <dbReference type="EMBL" id="GMT35114.1"/>
    </source>
</evidence>
<dbReference type="SMART" id="SM00184">
    <property type="entry name" value="RING"/>
    <property type="match status" value="1"/>
</dbReference>
<sequence>LTLRLRDEYDVSCTVCFEAFHVVPITFNCGHTICNDCGQNSAAAEILRACPVCRDPVTKRTRNRYFSDLLSNPKSEEAAESQLRVT</sequence>
<evidence type="ECO:0000313" key="6">
    <source>
        <dbReference type="Proteomes" id="UP001432322"/>
    </source>
</evidence>
<dbReference type="GO" id="GO:0008270">
    <property type="term" value="F:zinc ion binding"/>
    <property type="evidence" value="ECO:0007669"/>
    <property type="project" value="UniProtKB-KW"/>
</dbReference>
<accession>A0AAV5WWV5</accession>
<keyword evidence="6" id="KW-1185">Reference proteome</keyword>
<gene>
    <name evidence="5" type="ORF">PFISCL1PPCAC_26411</name>
</gene>
<evidence type="ECO:0000259" key="4">
    <source>
        <dbReference type="PROSITE" id="PS50089"/>
    </source>
</evidence>
<dbReference type="Gene3D" id="3.30.40.10">
    <property type="entry name" value="Zinc/RING finger domain, C3HC4 (zinc finger)"/>
    <property type="match status" value="1"/>
</dbReference>
<evidence type="ECO:0000256" key="3">
    <source>
        <dbReference type="PROSITE-ProRule" id="PRU00175"/>
    </source>
</evidence>
<evidence type="ECO:0000256" key="1">
    <source>
        <dbReference type="ARBA" id="ARBA00022771"/>
    </source>
</evidence>